<gene>
    <name evidence="3" type="ORF">DN745_05420</name>
</gene>
<keyword evidence="2" id="KW-0802">TPR repeat</keyword>
<sequence length="933" mass="104547">MRDFRNLLLGGVVALTWATGVFCPTPASAEWLSRIGIPTGDAAAGASATPAEVAFQKGELERAKRLAFERDDASSMLVRAHLAEYDGDLELAQRFAANAEVSARDAELRARAAALAGRLQSELGEFEAAENYLRTFLAAHTDALPVRLELGRMLAKRGAQAEANAVLKPFSRAFNSGRITTARQLAWLGEAMWEMGSFDDANYAFQKMYELDARYVDGLVSLAELLLSKYNQVDALATLEEALKINPKHPGALVAMAELEIQTSNYFDDARDYLARVEKVWRTSPKMLVTRAKLQIYDSDCAGAVKSANAVLADRPRAVEAMIIKAACHYLNDERPAFEAVVEQALAIQPDLARIFTETATYAQMVHRYSEVIALNERALKLRPGYPPALLDLGIGLSRVRRESEGVEYLRKAFEADPYNIRAYNMVELYDKTMSEYEFQTYDTFRLRTRRDQSDVLNLVVPSLVGEAIETFGAKYNYKVPEKVDVEVFPEPATFGVRSVGLPQISPTGLCFGQVVISRSPSDGNFNWRQVIWHEMAHVYHIQKAGYRVPRWFTEGLAEYETNVKDPAWARHRDGEIVTMMRENDLPSVVDLDKRFTQARSFKGILRAYHLSSLAIHYIVETHGFAAINRMLETFPDALKTGLVIEKALETDVASFDAGFKKWLEARYLNFRQQVLVSVDGIEPIRVLQEKLSKRPNDPVLRAQLSYAQIANGETERAKQNIKHALNSAPKNSTVRYLAALIEFRQGHTRDAYAHGMAILDEFEDGYELRVLLGYAAMMLEMPVDARVHLDAATQLYEDGTEAWANLLKLAESQKDAALQERAELRLFELNQNDPQIARKRFERMMAKKDWAQAAVAAERWVAIEAFEPRAQRALARVSLAQKNAPRAAQAYQVLVRLVPGEAAAMRKEAANALKSAGFAAEAKPFEQVDELK</sequence>
<dbReference type="Pfam" id="PF13432">
    <property type="entry name" value="TPR_16"/>
    <property type="match status" value="1"/>
</dbReference>
<reference evidence="3 4" key="1">
    <citation type="submission" date="2018-06" db="EMBL/GenBank/DDBJ databases">
        <title>Lujinxingia sediminis gen. nov. sp. nov., a new facultative anaerobic member of the class Deltaproteobacteria, and proposal of Lujinxingaceae fam. nov.</title>
        <authorList>
            <person name="Guo L.-Y."/>
            <person name="Li C.-M."/>
            <person name="Wang S."/>
            <person name="Du Z.-J."/>
        </authorList>
    </citation>
    <scope>NUCLEOTIDE SEQUENCE [LARGE SCALE GENOMIC DNA]</scope>
    <source>
        <strain evidence="3 4">FA350</strain>
    </source>
</reference>
<dbReference type="SUPFAM" id="SSF48452">
    <property type="entry name" value="TPR-like"/>
    <property type="match status" value="4"/>
</dbReference>
<dbReference type="EMBL" id="CP030032">
    <property type="protein sequence ID" value="AWV88807.1"/>
    <property type="molecule type" value="Genomic_DNA"/>
</dbReference>
<dbReference type="KEGG" id="bsed:DN745_05420"/>
<dbReference type="InterPro" id="IPR051012">
    <property type="entry name" value="CellSynth/LPSAsmb/PSIAsmb"/>
</dbReference>
<name>A0A2Z4FIG7_9DELT</name>
<keyword evidence="4" id="KW-1185">Reference proteome</keyword>
<dbReference type="RefSeq" id="WP_111332821.1">
    <property type="nucleotide sequence ID" value="NZ_CP030032.1"/>
</dbReference>
<keyword evidence="1" id="KW-0677">Repeat</keyword>
<evidence type="ECO:0000256" key="1">
    <source>
        <dbReference type="ARBA" id="ARBA00022737"/>
    </source>
</evidence>
<dbReference type="PANTHER" id="PTHR45586">
    <property type="entry name" value="TPR REPEAT-CONTAINING PROTEIN PA4667"/>
    <property type="match status" value="1"/>
</dbReference>
<organism evidence="3 4">
    <name type="scientific">Bradymonas sediminis</name>
    <dbReference type="NCBI Taxonomy" id="1548548"/>
    <lineage>
        <taxon>Bacteria</taxon>
        <taxon>Deltaproteobacteria</taxon>
        <taxon>Bradymonadales</taxon>
        <taxon>Bradymonadaceae</taxon>
        <taxon>Bradymonas</taxon>
    </lineage>
</organism>
<protein>
    <submittedName>
        <fullName evidence="3">Uncharacterized protein</fullName>
    </submittedName>
</protein>
<dbReference type="PANTHER" id="PTHR45586:SF1">
    <property type="entry name" value="LIPOPOLYSACCHARIDE ASSEMBLY PROTEIN B"/>
    <property type="match status" value="1"/>
</dbReference>
<dbReference type="Gene3D" id="1.25.40.10">
    <property type="entry name" value="Tetratricopeptide repeat domain"/>
    <property type="match status" value="2"/>
</dbReference>
<dbReference type="InterPro" id="IPR019734">
    <property type="entry name" value="TPR_rpt"/>
</dbReference>
<evidence type="ECO:0000313" key="3">
    <source>
        <dbReference type="EMBL" id="AWV88807.1"/>
    </source>
</evidence>
<dbReference type="SMART" id="SM00028">
    <property type="entry name" value="TPR"/>
    <property type="match status" value="7"/>
</dbReference>
<dbReference type="Proteomes" id="UP000249799">
    <property type="component" value="Chromosome"/>
</dbReference>
<evidence type="ECO:0000313" key="4">
    <source>
        <dbReference type="Proteomes" id="UP000249799"/>
    </source>
</evidence>
<proteinExistence type="predicted"/>
<evidence type="ECO:0000256" key="2">
    <source>
        <dbReference type="ARBA" id="ARBA00022803"/>
    </source>
</evidence>
<dbReference type="OrthoDB" id="240178at2"/>
<accession>A0A2Z4FIG7</accession>
<dbReference type="AlphaFoldDB" id="A0A2Z4FIG7"/>
<dbReference type="InterPro" id="IPR011990">
    <property type="entry name" value="TPR-like_helical_dom_sf"/>
</dbReference>